<accession>A0A4Y7J448</accession>
<comment type="subcellular location">
    <subcellularLocation>
        <location evidence="1">Cytoplasm</location>
    </subcellularLocation>
</comment>
<dbReference type="OrthoDB" id="759087at2759"/>
<dbReference type="STRING" id="3469.A0A4Y7J448"/>
<keyword evidence="3" id="KW-0203">Cytokinin biosynthesis</keyword>
<organism evidence="8 9">
    <name type="scientific">Papaver somniferum</name>
    <name type="common">Opium poppy</name>
    <dbReference type="NCBI Taxonomy" id="3469"/>
    <lineage>
        <taxon>Eukaryota</taxon>
        <taxon>Viridiplantae</taxon>
        <taxon>Streptophyta</taxon>
        <taxon>Embryophyta</taxon>
        <taxon>Tracheophyta</taxon>
        <taxon>Spermatophyta</taxon>
        <taxon>Magnoliopsida</taxon>
        <taxon>Ranunculales</taxon>
        <taxon>Papaveraceae</taxon>
        <taxon>Papaveroideae</taxon>
        <taxon>Papaver</taxon>
    </lineage>
</organism>
<feature type="compositionally biased region" description="Basic residues" evidence="7">
    <location>
        <begin position="97"/>
        <end position="106"/>
    </location>
</feature>
<name>A0A4Y7J448_PAPSO</name>
<evidence type="ECO:0000256" key="3">
    <source>
        <dbReference type="ARBA" id="ARBA00022712"/>
    </source>
</evidence>
<feature type="region of interest" description="Disordered" evidence="7">
    <location>
        <begin position="85"/>
        <end position="117"/>
    </location>
</feature>
<evidence type="ECO:0000256" key="6">
    <source>
        <dbReference type="ARBA" id="ARBA00024199"/>
    </source>
</evidence>
<evidence type="ECO:0000256" key="7">
    <source>
        <dbReference type="SAM" id="MobiDB-lite"/>
    </source>
</evidence>
<evidence type="ECO:0000313" key="9">
    <source>
        <dbReference type="Proteomes" id="UP000316621"/>
    </source>
</evidence>
<evidence type="ECO:0000256" key="4">
    <source>
        <dbReference type="ARBA" id="ARBA00022864"/>
    </source>
</evidence>
<dbReference type="PANTHER" id="PTHR33347">
    <property type="entry name" value="OSJNBA0091C07.3 PROTEIN"/>
    <property type="match status" value="1"/>
</dbReference>
<dbReference type="InterPro" id="IPR044670">
    <property type="entry name" value="SOFL"/>
</dbReference>
<evidence type="ECO:0000256" key="2">
    <source>
        <dbReference type="ARBA" id="ARBA00022490"/>
    </source>
</evidence>
<dbReference type="EMBL" id="CM010717">
    <property type="protein sequence ID" value="RZC54721.1"/>
    <property type="molecule type" value="Genomic_DNA"/>
</dbReference>
<evidence type="ECO:0000256" key="5">
    <source>
        <dbReference type="ARBA" id="ARBA00023242"/>
    </source>
</evidence>
<gene>
    <name evidence="8" type="ORF">C5167_013579</name>
</gene>
<dbReference type="OMA" id="FITTTHF"/>
<comment type="similarity">
    <text evidence="6">Belongs to the SOFL plant protein family.</text>
</comment>
<dbReference type="Gramene" id="RZC54721">
    <property type="protein sequence ID" value="RZC54721"/>
    <property type="gene ID" value="C5167_013579"/>
</dbReference>
<keyword evidence="5" id="KW-0539">Nucleus</keyword>
<reference evidence="8 9" key="1">
    <citation type="journal article" date="2018" name="Science">
        <title>The opium poppy genome and morphinan production.</title>
        <authorList>
            <person name="Guo L."/>
            <person name="Winzer T."/>
            <person name="Yang X."/>
            <person name="Li Y."/>
            <person name="Ning Z."/>
            <person name="He Z."/>
            <person name="Teodor R."/>
            <person name="Lu Y."/>
            <person name="Bowser T.A."/>
            <person name="Graham I.A."/>
            <person name="Ye K."/>
        </authorList>
    </citation>
    <scope>NUCLEOTIDE SEQUENCE [LARGE SCALE GENOMIC DNA]</scope>
    <source>
        <strain evidence="9">cv. HN1</strain>
        <tissue evidence="8">Leaves</tissue>
    </source>
</reference>
<dbReference type="GO" id="GO:0009691">
    <property type="term" value="P:cytokinin biosynthetic process"/>
    <property type="evidence" value="ECO:0007669"/>
    <property type="project" value="UniProtKB-KW"/>
</dbReference>
<keyword evidence="4" id="KW-0932">Cytokinin signaling pathway</keyword>
<protein>
    <submittedName>
        <fullName evidence="8">Uncharacterized protein</fullName>
    </submittedName>
</protein>
<dbReference type="GO" id="GO:0005737">
    <property type="term" value="C:cytoplasm"/>
    <property type="evidence" value="ECO:0007669"/>
    <property type="project" value="UniProtKB-SubCell"/>
</dbReference>
<feature type="compositionally biased region" description="Low complexity" evidence="7">
    <location>
        <begin position="85"/>
        <end position="96"/>
    </location>
</feature>
<dbReference type="GO" id="GO:0009736">
    <property type="term" value="P:cytokinin-activated signaling pathway"/>
    <property type="evidence" value="ECO:0007669"/>
    <property type="project" value="UniProtKB-KW"/>
</dbReference>
<proteinExistence type="inferred from homology"/>
<dbReference type="AlphaFoldDB" id="A0A4Y7J448"/>
<evidence type="ECO:0000256" key="1">
    <source>
        <dbReference type="ARBA" id="ARBA00004496"/>
    </source>
</evidence>
<sequence length="186" mass="20872">MNNLECSSECESGWTMYLEHSLVSLNPCKSNGQFSDFECNYNRKVTKEVYAVEKEEEEDLSMVSDASSGPAHFLEHEDYCTENGNFSASSSSLNNKSSKRQKKIGQKHSSDSLLDDTASSPMSPIYSFSKNSNFTFTNKKVSIDNLLGFSQDFITTTHFKEKKSTLGKSFGSLKSSLPEKYLKQNQ</sequence>
<keyword evidence="2" id="KW-0963">Cytoplasm</keyword>
<dbReference type="Proteomes" id="UP000316621">
    <property type="component" value="Chromosome 3"/>
</dbReference>
<keyword evidence="9" id="KW-1185">Reference proteome</keyword>
<evidence type="ECO:0000313" key="8">
    <source>
        <dbReference type="EMBL" id="RZC54721.1"/>
    </source>
</evidence>
<dbReference type="PANTHER" id="PTHR33347:SF1">
    <property type="entry name" value="PROTEIN SOB FIVE-LIKE 5"/>
    <property type="match status" value="1"/>
</dbReference>